<dbReference type="RefSeq" id="WP_039136408.1">
    <property type="nucleotide sequence ID" value="NZ_JSVC01000001.1"/>
</dbReference>
<evidence type="ECO:0000256" key="3">
    <source>
        <dbReference type="ARBA" id="ARBA00022452"/>
    </source>
</evidence>
<dbReference type="Gene3D" id="2.60.40.1120">
    <property type="entry name" value="Carboxypeptidase-like, regulatory domain"/>
    <property type="match status" value="1"/>
</dbReference>
<dbReference type="GO" id="GO:0009279">
    <property type="term" value="C:cell outer membrane"/>
    <property type="evidence" value="ECO:0007669"/>
    <property type="project" value="UniProtKB-SubCell"/>
</dbReference>
<accession>A0A0C1J0Z5</accession>
<dbReference type="Gene3D" id="2.40.170.20">
    <property type="entry name" value="TonB-dependent receptor, beta-barrel domain"/>
    <property type="match status" value="1"/>
</dbReference>
<organism evidence="10 11">
    <name type="scientific">Flavihumibacter solisilvae</name>
    <dbReference type="NCBI Taxonomy" id="1349421"/>
    <lineage>
        <taxon>Bacteria</taxon>
        <taxon>Pseudomonadati</taxon>
        <taxon>Bacteroidota</taxon>
        <taxon>Chitinophagia</taxon>
        <taxon>Chitinophagales</taxon>
        <taxon>Chitinophagaceae</taxon>
        <taxon>Flavihumibacter</taxon>
    </lineage>
</organism>
<comment type="similarity">
    <text evidence="7">Belongs to the TonB-dependent receptor family.</text>
</comment>
<dbReference type="SUPFAM" id="SSF56935">
    <property type="entry name" value="Porins"/>
    <property type="match status" value="1"/>
</dbReference>
<dbReference type="GO" id="GO:0044718">
    <property type="term" value="P:siderophore transmembrane transport"/>
    <property type="evidence" value="ECO:0007669"/>
    <property type="project" value="TreeGrafter"/>
</dbReference>
<dbReference type="InterPro" id="IPR037066">
    <property type="entry name" value="Plug_dom_sf"/>
</dbReference>
<name>A0A0C1J0Z5_9BACT</name>
<dbReference type="OrthoDB" id="99480at2"/>
<dbReference type="Pfam" id="PF07715">
    <property type="entry name" value="Plug"/>
    <property type="match status" value="1"/>
</dbReference>
<dbReference type="InterPro" id="IPR008969">
    <property type="entry name" value="CarboxyPept-like_regulatory"/>
</dbReference>
<reference evidence="10 11" key="1">
    <citation type="submission" date="2014-11" db="EMBL/GenBank/DDBJ databases">
        <title>Genome sequence of Flavihumibacter solisilvae 3-3.</title>
        <authorList>
            <person name="Zhou G."/>
            <person name="Li M."/>
            <person name="Wang G."/>
        </authorList>
    </citation>
    <scope>NUCLEOTIDE SEQUENCE [LARGE SCALE GENOMIC DNA]</scope>
    <source>
        <strain evidence="10 11">3-3</strain>
    </source>
</reference>
<evidence type="ECO:0000256" key="1">
    <source>
        <dbReference type="ARBA" id="ARBA00004571"/>
    </source>
</evidence>
<comment type="caution">
    <text evidence="10">The sequence shown here is derived from an EMBL/GenBank/DDBJ whole genome shotgun (WGS) entry which is preliminary data.</text>
</comment>
<evidence type="ECO:0000256" key="5">
    <source>
        <dbReference type="ARBA" id="ARBA00023136"/>
    </source>
</evidence>
<dbReference type="Pfam" id="PF13715">
    <property type="entry name" value="CarbopepD_reg_2"/>
    <property type="match status" value="1"/>
</dbReference>
<dbReference type="GO" id="GO:0015344">
    <property type="term" value="F:siderophore uptake transmembrane transporter activity"/>
    <property type="evidence" value="ECO:0007669"/>
    <property type="project" value="TreeGrafter"/>
</dbReference>
<keyword evidence="8" id="KW-0732">Signal</keyword>
<keyword evidence="6 7" id="KW-0998">Cell outer membrane</keyword>
<proteinExistence type="inferred from homology"/>
<dbReference type="STRING" id="1349421.OI18_01575"/>
<feature type="signal peptide" evidence="8">
    <location>
        <begin position="1"/>
        <end position="19"/>
    </location>
</feature>
<dbReference type="PANTHER" id="PTHR30069:SF36">
    <property type="entry name" value="BLL6948 PROTEIN"/>
    <property type="match status" value="1"/>
</dbReference>
<dbReference type="InterPro" id="IPR039426">
    <property type="entry name" value="TonB-dep_rcpt-like"/>
</dbReference>
<keyword evidence="3 7" id="KW-1134">Transmembrane beta strand</keyword>
<gene>
    <name evidence="10" type="ORF">OI18_01575</name>
</gene>
<feature type="domain" description="TonB-dependent receptor plug" evidence="9">
    <location>
        <begin position="108"/>
        <end position="218"/>
    </location>
</feature>
<keyword evidence="10" id="KW-0675">Receptor</keyword>
<keyword evidence="11" id="KW-1185">Reference proteome</keyword>
<keyword evidence="5 7" id="KW-0472">Membrane</keyword>
<dbReference type="PANTHER" id="PTHR30069">
    <property type="entry name" value="TONB-DEPENDENT OUTER MEMBRANE RECEPTOR"/>
    <property type="match status" value="1"/>
</dbReference>
<dbReference type="EMBL" id="JSVC01000001">
    <property type="protein sequence ID" value="KIC96449.1"/>
    <property type="molecule type" value="Genomic_DNA"/>
</dbReference>
<dbReference type="PROSITE" id="PS52016">
    <property type="entry name" value="TONB_DEPENDENT_REC_3"/>
    <property type="match status" value="1"/>
</dbReference>
<evidence type="ECO:0000259" key="9">
    <source>
        <dbReference type="Pfam" id="PF07715"/>
    </source>
</evidence>
<sequence length="745" mass="84219">MKRVLVLVPGLLFLLSATAQFNVRGKVTGKDTGLPLEEATVTIKGKETHTHTGNDGRFRIKVNTLPDTLIVTHIGYDAFEFVVTDQETEFTVGLVPVPVQLSQVVVSDSRRAIRQVMQVDLKTNPVNSAQDLLRKVPGLFISQHAGGGKAEQLFLRGFDIDHGTDVRITADGLPVNMVSHAHGQGYADLHFLIPETIRDIDFGKGSYYADQGDFATAGYVNFTTLDRPEQNLFKVEGGQISSFRTVGMFNLFNRQSEENNSNAYIAGEYNYTNGPFEAPQNFNRVNLFGKYNASFGARNSISVLASSFNSKWDASGQIPDRAVKQGLISRWGAIDPTEGGNTSRTNIALKYRNRISDSEDWQTNFYYSKYDFSLFSNFTFWLNDPVNGDQIHQSESRKIYGMDNRYTKYIRGDRSEWTLTGGFGFRHDMVRDIQLSHTGQRETVYEYMARGDVDQTNISGYASADWRSGKWKVSPGLRVDHFIFNYADKLEPAYKTLAEQKTALSPKLNIVYSPTGNLQAYVKTGIGFHSNDSRVVVKNMDERTLPATYGADLGIIFRPIPELIIHPAIWHLEMQQEFVYVGDEAVVEPSGRTRRMGADLGLRYQPAKWIYLDADISYARPRAIDELKGADYIPLAPELTSTGGVSVQPFRSFTANLRYRYMKDRPANEDNSIKAEGYFVNDLLLNYSRKRWELGLQIENLFDVEWREAQFDTETRMYNEPAPVSEICYTPGVPFFARVKFSILF</sequence>
<evidence type="ECO:0000256" key="8">
    <source>
        <dbReference type="SAM" id="SignalP"/>
    </source>
</evidence>
<dbReference type="InterPro" id="IPR012910">
    <property type="entry name" value="Plug_dom"/>
</dbReference>
<feature type="chain" id="PRO_5002133679" evidence="8">
    <location>
        <begin position="20"/>
        <end position="745"/>
    </location>
</feature>
<protein>
    <submittedName>
        <fullName evidence="10">TonB-dependent receptor</fullName>
    </submittedName>
</protein>
<dbReference type="SUPFAM" id="SSF49464">
    <property type="entry name" value="Carboxypeptidase regulatory domain-like"/>
    <property type="match status" value="1"/>
</dbReference>
<evidence type="ECO:0000256" key="2">
    <source>
        <dbReference type="ARBA" id="ARBA00022448"/>
    </source>
</evidence>
<dbReference type="Gene3D" id="2.170.130.10">
    <property type="entry name" value="TonB-dependent receptor, plug domain"/>
    <property type="match status" value="1"/>
</dbReference>
<dbReference type="Proteomes" id="UP000031408">
    <property type="component" value="Unassembled WGS sequence"/>
</dbReference>
<dbReference type="InterPro" id="IPR036942">
    <property type="entry name" value="Beta-barrel_TonB_sf"/>
</dbReference>
<dbReference type="AlphaFoldDB" id="A0A0C1J0Z5"/>
<keyword evidence="2 7" id="KW-0813">Transport</keyword>
<evidence type="ECO:0000256" key="7">
    <source>
        <dbReference type="PROSITE-ProRule" id="PRU01360"/>
    </source>
</evidence>
<evidence type="ECO:0000256" key="4">
    <source>
        <dbReference type="ARBA" id="ARBA00022692"/>
    </source>
</evidence>
<evidence type="ECO:0000313" key="11">
    <source>
        <dbReference type="Proteomes" id="UP000031408"/>
    </source>
</evidence>
<evidence type="ECO:0000313" key="10">
    <source>
        <dbReference type="EMBL" id="KIC96449.1"/>
    </source>
</evidence>
<evidence type="ECO:0000256" key="6">
    <source>
        <dbReference type="ARBA" id="ARBA00023237"/>
    </source>
</evidence>
<comment type="subcellular location">
    <subcellularLocation>
        <location evidence="1 7">Cell outer membrane</location>
        <topology evidence="1 7">Multi-pass membrane protein</topology>
    </subcellularLocation>
</comment>
<keyword evidence="4 7" id="KW-0812">Transmembrane</keyword>